<evidence type="ECO:0000313" key="3">
    <source>
        <dbReference type="Proteomes" id="UP000252985"/>
    </source>
</evidence>
<evidence type="ECO:0000313" key="4">
    <source>
        <dbReference type="Proteomes" id="UP000253273"/>
    </source>
</evidence>
<dbReference type="Proteomes" id="UP000252985">
    <property type="component" value="Chromosome"/>
</dbReference>
<reference evidence="1 4" key="2">
    <citation type="submission" date="2018-07" db="EMBL/GenBank/DDBJ databases">
        <title>Genome sequences of Haloplanus sp. CBA1113.</title>
        <authorList>
            <person name="Kim Y.B."/>
            <person name="Roh S.W."/>
        </authorList>
    </citation>
    <scope>NUCLEOTIDE SEQUENCE [LARGE SCALE GENOMIC DNA]</scope>
    <source>
        <strain evidence="1 4">CBA1113</strain>
    </source>
</reference>
<accession>A0A345E6J9</accession>
<accession>A0A345EGB5</accession>
<dbReference type="CDD" id="cd07812">
    <property type="entry name" value="SRPBCC"/>
    <property type="match status" value="1"/>
</dbReference>
<dbReference type="InterPro" id="IPR023393">
    <property type="entry name" value="START-like_dom_sf"/>
</dbReference>
<reference evidence="2 3" key="1">
    <citation type="submission" date="2018-07" db="EMBL/GenBank/DDBJ databases">
        <title>Genome sequences of Haloplanus sp. CBA1112.</title>
        <authorList>
            <person name="Kim Y.B."/>
            <person name="Roh S.W."/>
        </authorList>
    </citation>
    <scope>NUCLEOTIDE SEQUENCE [LARGE SCALE GENOMIC DNA]</scope>
    <source>
        <strain evidence="2 3">CBA1112</strain>
    </source>
</reference>
<keyword evidence="4" id="KW-1185">Reference proteome</keyword>
<dbReference type="AlphaFoldDB" id="A0A345E6J9"/>
<proteinExistence type="predicted"/>
<dbReference type="Pfam" id="PF10604">
    <property type="entry name" value="Polyketide_cyc2"/>
    <property type="match status" value="1"/>
</dbReference>
<dbReference type="SUPFAM" id="SSF55961">
    <property type="entry name" value="Bet v1-like"/>
    <property type="match status" value="1"/>
</dbReference>
<dbReference type="KEGG" id="haj:DU500_16070"/>
<dbReference type="EMBL" id="CP031148">
    <property type="protein sequence ID" value="AXG11237.1"/>
    <property type="molecule type" value="Genomic_DNA"/>
</dbReference>
<dbReference type="Proteomes" id="UP000253273">
    <property type="component" value="Chromosome"/>
</dbReference>
<dbReference type="RefSeq" id="WP_114586942.1">
    <property type="nucleotide sequence ID" value="NZ_CP031148.1"/>
</dbReference>
<gene>
    <name evidence="2" type="ORF">DU484_16040</name>
    <name evidence="1" type="ORF">DU500_16070</name>
</gene>
<dbReference type="KEGG" id="haq:DU484_16040"/>
<dbReference type="Gene3D" id="3.30.530.20">
    <property type="match status" value="1"/>
</dbReference>
<sequence>MVRIEDEIHVAVDPETAFDYMDVPEHQAEISPSLSAVETVAELPNGGKRATYTYRMAGVPLDGEVEATVYDPPRRIVFEMTGGIEGTIEWTFSPEDDGVRVGYAAEYDLPIPVLDRLAAPFVRKYNERELRTTLQNLKTRLET</sequence>
<evidence type="ECO:0000313" key="2">
    <source>
        <dbReference type="EMBL" id="AXG11237.1"/>
    </source>
</evidence>
<dbReference type="OrthoDB" id="195304at2157"/>
<dbReference type="GeneID" id="37288520"/>
<evidence type="ECO:0000313" key="1">
    <source>
        <dbReference type="EMBL" id="AXG07821.1"/>
    </source>
</evidence>
<protein>
    <submittedName>
        <fullName evidence="1">SRPBCC family protein</fullName>
    </submittedName>
</protein>
<dbReference type="InterPro" id="IPR019587">
    <property type="entry name" value="Polyketide_cyclase/dehydratase"/>
</dbReference>
<dbReference type="EMBL" id="CP031150">
    <property type="protein sequence ID" value="AXG07821.1"/>
    <property type="molecule type" value="Genomic_DNA"/>
</dbReference>
<organism evidence="1 4">
    <name type="scientific">Haloplanus rubicundus</name>
    <dbReference type="NCBI Taxonomy" id="1547898"/>
    <lineage>
        <taxon>Archaea</taxon>
        <taxon>Methanobacteriati</taxon>
        <taxon>Methanobacteriota</taxon>
        <taxon>Stenosarchaea group</taxon>
        <taxon>Halobacteria</taxon>
        <taxon>Halobacteriales</taxon>
        <taxon>Haloferacaceae</taxon>
        <taxon>Haloplanus</taxon>
    </lineage>
</organism>
<name>A0A345E6J9_9EURY</name>